<dbReference type="OrthoDB" id="2986873at2"/>
<organism evidence="1 2">
    <name type="scientific">Reichenbachiella faecimaris</name>
    <dbReference type="NCBI Taxonomy" id="692418"/>
    <lineage>
        <taxon>Bacteria</taxon>
        <taxon>Pseudomonadati</taxon>
        <taxon>Bacteroidota</taxon>
        <taxon>Cytophagia</taxon>
        <taxon>Cytophagales</taxon>
        <taxon>Reichenbachiellaceae</taxon>
        <taxon>Reichenbachiella</taxon>
    </lineage>
</organism>
<dbReference type="AlphaFoldDB" id="A0A1W2G7F3"/>
<keyword evidence="2" id="KW-1185">Reference proteome</keyword>
<evidence type="ECO:0000313" key="1">
    <source>
        <dbReference type="EMBL" id="SMD32434.1"/>
    </source>
</evidence>
<dbReference type="STRING" id="692418.SAMN04488029_0779"/>
<sequence>MDDESRFLQSLIFYNQACGVKDLDQDSKKIKKITKIKGDIPIALLGLLRELSFAKPPYYWNRTVADEVEVNLNQLLDNGFTPFENGFENSTVEFFEAIRAFENITKGISEIRHVAFEESFKTTLFRNPAFAQICEDLLMNLFRVIKNIVDEYSEKDYSNLNTLGQILPCLSKNGFNCSTEINLNLRNAVNHGNVFVDGDTISYRYGKSPKTYENSSMKYWEYDRIIDDSYDIGCGILVGFLRVLASNPEIIIKHFQSSKVNSQQWFRLMYKNPKAHIKYLDEAQLNQPQLNVNIHTTIEDKNHLVFALIELAKGASIQFPDYDRYLVGFTHNRSSSGFIRLASNDLNLTDDVAELYKKLIDTQDILIMPIMETEINENAYKYHFFPKLDSKHYEVLDIKDCSIENFKRVKAKVLLNERFSKKDIRTLVERIVGEMLQLKTPQNPYEVTKFGETQADIVFLNVFVNNPDRRKFDLFPNNTAFVCSAHYYRDNSCPRLKDGGVMASLWNSYKKEKIGTNIQLAWNPNYKPKA</sequence>
<proteinExistence type="predicted"/>
<reference evidence="1 2" key="1">
    <citation type="submission" date="2017-04" db="EMBL/GenBank/DDBJ databases">
        <authorList>
            <person name="Afonso C.L."/>
            <person name="Miller P.J."/>
            <person name="Scott M.A."/>
            <person name="Spackman E."/>
            <person name="Goraichik I."/>
            <person name="Dimitrov K.M."/>
            <person name="Suarez D.L."/>
            <person name="Swayne D.E."/>
        </authorList>
    </citation>
    <scope>NUCLEOTIDE SEQUENCE [LARGE SCALE GENOMIC DNA]</scope>
    <source>
        <strain evidence="1 2">DSM 26133</strain>
    </source>
</reference>
<accession>A0A1W2G7F3</accession>
<dbReference type="RefSeq" id="WP_084371094.1">
    <property type="nucleotide sequence ID" value="NZ_FWYF01000001.1"/>
</dbReference>
<dbReference type="Proteomes" id="UP000192472">
    <property type="component" value="Unassembled WGS sequence"/>
</dbReference>
<protein>
    <submittedName>
        <fullName evidence="1">Uncharacterized protein</fullName>
    </submittedName>
</protein>
<dbReference type="EMBL" id="FWYF01000001">
    <property type="protein sequence ID" value="SMD32434.1"/>
    <property type="molecule type" value="Genomic_DNA"/>
</dbReference>
<evidence type="ECO:0000313" key="2">
    <source>
        <dbReference type="Proteomes" id="UP000192472"/>
    </source>
</evidence>
<gene>
    <name evidence="1" type="ORF">SAMN04488029_0779</name>
</gene>
<name>A0A1W2G7F3_REIFA</name>